<keyword evidence="2" id="KW-1185">Reference proteome</keyword>
<protein>
    <submittedName>
        <fullName evidence="1">Uncharacterized protein</fullName>
    </submittedName>
</protein>
<accession>A0A368G9P3</accession>
<dbReference type="EMBL" id="JOJR01000250">
    <property type="protein sequence ID" value="RCN41116.1"/>
    <property type="molecule type" value="Genomic_DNA"/>
</dbReference>
<organism evidence="1 2">
    <name type="scientific">Ancylostoma caninum</name>
    <name type="common">Dog hookworm</name>
    <dbReference type="NCBI Taxonomy" id="29170"/>
    <lineage>
        <taxon>Eukaryota</taxon>
        <taxon>Metazoa</taxon>
        <taxon>Ecdysozoa</taxon>
        <taxon>Nematoda</taxon>
        <taxon>Chromadorea</taxon>
        <taxon>Rhabditida</taxon>
        <taxon>Rhabditina</taxon>
        <taxon>Rhabditomorpha</taxon>
        <taxon>Strongyloidea</taxon>
        <taxon>Ancylostomatidae</taxon>
        <taxon>Ancylostomatinae</taxon>
        <taxon>Ancylostoma</taxon>
    </lineage>
</organism>
<name>A0A368G9P3_ANCCA</name>
<dbReference type="AlphaFoldDB" id="A0A368G9P3"/>
<proteinExistence type="predicted"/>
<comment type="caution">
    <text evidence="1">The sequence shown here is derived from an EMBL/GenBank/DDBJ whole genome shotgun (WGS) entry which is preliminary data.</text>
</comment>
<evidence type="ECO:0000313" key="1">
    <source>
        <dbReference type="EMBL" id="RCN41116.1"/>
    </source>
</evidence>
<sequence length="29" mass="3497">MVNGEQVQCRMGLRHSRTTRSNRLYFLSR</sequence>
<dbReference type="Proteomes" id="UP000252519">
    <property type="component" value="Unassembled WGS sequence"/>
</dbReference>
<gene>
    <name evidence="1" type="ORF">ANCCAN_12948</name>
</gene>
<evidence type="ECO:0000313" key="2">
    <source>
        <dbReference type="Proteomes" id="UP000252519"/>
    </source>
</evidence>
<reference evidence="1 2" key="1">
    <citation type="submission" date="2014-10" db="EMBL/GenBank/DDBJ databases">
        <title>Draft genome of the hookworm Ancylostoma caninum.</title>
        <authorList>
            <person name="Mitreva M."/>
        </authorList>
    </citation>
    <scope>NUCLEOTIDE SEQUENCE [LARGE SCALE GENOMIC DNA]</scope>
    <source>
        <strain evidence="1 2">Baltimore</strain>
    </source>
</reference>